<dbReference type="AlphaFoldDB" id="A0A3G2T8A6"/>
<evidence type="ECO:0000313" key="3">
    <source>
        <dbReference type="EMBL" id="AYO55816.1"/>
    </source>
</evidence>
<dbReference type="Proteomes" id="UP000279962">
    <property type="component" value="Chromosome"/>
</dbReference>
<proteinExistence type="predicted"/>
<evidence type="ECO:0000313" key="4">
    <source>
        <dbReference type="Proteomes" id="UP000279962"/>
    </source>
</evidence>
<organism evidence="3 4">
    <name type="scientific">Acinetobacter wuhouensis</name>
    <dbReference type="NCBI Taxonomy" id="1879050"/>
    <lineage>
        <taxon>Bacteria</taxon>
        <taxon>Pseudomonadati</taxon>
        <taxon>Pseudomonadota</taxon>
        <taxon>Gammaproteobacteria</taxon>
        <taxon>Moraxellales</taxon>
        <taxon>Moraxellaceae</taxon>
        <taxon>Acinetobacter</taxon>
    </lineage>
</organism>
<feature type="domain" description="Type IV pilin Tt1218-like" evidence="2">
    <location>
        <begin position="31"/>
        <end position="101"/>
    </location>
</feature>
<sequence>MSIKKQKGVGLIEVLVALLLLAIGVLGFSLLQLRAMDATQEATERTASMNIARDLAERIRINRTQLAEYKKAINGTPITIDCMSKANFASCTTVNMANYDAQQILDKAKSGGQTILMSNCKKSESLSCIYVSWGKTDIKKSLSNCVEDTGTYVVDSKCLVMEAY</sequence>
<dbReference type="Pfam" id="PF22150">
    <property type="entry name" value="Tt1218-like"/>
    <property type="match status" value="1"/>
</dbReference>
<dbReference type="InterPro" id="IPR013362">
    <property type="entry name" value="Pilus_4_PilV"/>
</dbReference>
<dbReference type="NCBIfam" id="TIGR02523">
    <property type="entry name" value="type_IV_pilV"/>
    <property type="match status" value="1"/>
</dbReference>
<keyword evidence="1" id="KW-0812">Transmembrane</keyword>
<dbReference type="RefSeq" id="WP_087552296.1">
    <property type="nucleotide sequence ID" value="NZ_CP033133.1"/>
</dbReference>
<reference evidence="3 4" key="1">
    <citation type="submission" date="2018-10" db="EMBL/GenBank/DDBJ databases">
        <title>The complete genome of Acinetobacter wuhouensis strain WCHAW010062.</title>
        <authorList>
            <person name="Hu Y."/>
            <person name="Long H."/>
            <person name="Feng Y."/>
            <person name="Zong Z."/>
        </authorList>
    </citation>
    <scope>NUCLEOTIDE SEQUENCE [LARGE SCALE GENOMIC DNA]</scope>
    <source>
        <strain evidence="3 4">WCHAW010062</strain>
    </source>
</reference>
<accession>A0A3G2T8A6</accession>
<dbReference type="EMBL" id="CP033133">
    <property type="protein sequence ID" value="AYO55816.1"/>
    <property type="molecule type" value="Genomic_DNA"/>
</dbReference>
<gene>
    <name evidence="3" type="primary">pilV</name>
    <name evidence="3" type="ORF">CDG68_20175</name>
</gene>
<dbReference type="Pfam" id="PF07963">
    <property type="entry name" value="N_methyl"/>
    <property type="match status" value="1"/>
</dbReference>
<feature type="transmembrane region" description="Helical" evidence="1">
    <location>
        <begin position="12"/>
        <end position="31"/>
    </location>
</feature>
<evidence type="ECO:0000256" key="1">
    <source>
        <dbReference type="SAM" id="Phobius"/>
    </source>
</evidence>
<dbReference type="InterPro" id="IPR054402">
    <property type="entry name" value="Tt1218-like_dom"/>
</dbReference>
<dbReference type="InterPro" id="IPR012902">
    <property type="entry name" value="N_methyl_site"/>
</dbReference>
<keyword evidence="1" id="KW-0472">Membrane</keyword>
<name>A0A3G2T8A6_9GAMM</name>
<protein>
    <submittedName>
        <fullName evidence="3">Type IV pilus modification protein PilV</fullName>
    </submittedName>
</protein>
<keyword evidence="1" id="KW-1133">Transmembrane helix</keyword>
<evidence type="ECO:0000259" key="2">
    <source>
        <dbReference type="Pfam" id="PF22150"/>
    </source>
</evidence>